<name>A8MGK2_ALKOO</name>
<dbReference type="SUPFAM" id="SSF82771">
    <property type="entry name" value="GIY-YIG endonuclease"/>
    <property type="match status" value="1"/>
</dbReference>
<dbReference type="OrthoDB" id="9789954at2"/>
<protein>
    <recommendedName>
        <fullName evidence="3">GIY-YIG domain-containing protein</fullName>
    </recommendedName>
</protein>
<gene>
    <name evidence="1" type="ordered locus">Clos_1685</name>
</gene>
<dbReference type="EMBL" id="CP000853">
    <property type="protein sequence ID" value="ABW19225.1"/>
    <property type="molecule type" value="Genomic_DNA"/>
</dbReference>
<evidence type="ECO:0000313" key="2">
    <source>
        <dbReference type="Proteomes" id="UP000000269"/>
    </source>
</evidence>
<dbReference type="Proteomes" id="UP000000269">
    <property type="component" value="Chromosome"/>
</dbReference>
<dbReference type="CDD" id="cd10451">
    <property type="entry name" value="GIY-YIG_LuxR_like"/>
    <property type="match status" value="1"/>
</dbReference>
<dbReference type="HOGENOM" id="CLU_146070_1_0_9"/>
<dbReference type="eggNOG" id="COG3860">
    <property type="taxonomic scope" value="Bacteria"/>
</dbReference>
<evidence type="ECO:0008006" key="3">
    <source>
        <dbReference type="Google" id="ProtNLM"/>
    </source>
</evidence>
<dbReference type="Gene3D" id="3.40.1440.10">
    <property type="entry name" value="GIY-YIG endonuclease"/>
    <property type="match status" value="1"/>
</dbReference>
<dbReference type="RefSeq" id="WP_012159537.1">
    <property type="nucleotide sequence ID" value="NC_009922.1"/>
</dbReference>
<dbReference type="KEGG" id="aoe:Clos_1685"/>
<dbReference type="AlphaFoldDB" id="A8MGK2"/>
<organism evidence="1 2">
    <name type="scientific">Alkaliphilus oremlandii (strain OhILAs)</name>
    <name type="common">Clostridium oremlandii (strain OhILAs)</name>
    <dbReference type="NCBI Taxonomy" id="350688"/>
    <lineage>
        <taxon>Bacteria</taxon>
        <taxon>Bacillati</taxon>
        <taxon>Bacillota</taxon>
        <taxon>Clostridia</taxon>
        <taxon>Peptostreptococcales</taxon>
        <taxon>Natronincolaceae</taxon>
        <taxon>Alkaliphilus</taxon>
    </lineage>
</organism>
<dbReference type="STRING" id="350688.Clos_1685"/>
<keyword evidence="2" id="KW-1185">Reference proteome</keyword>
<reference evidence="2" key="1">
    <citation type="submission" date="2007-10" db="EMBL/GenBank/DDBJ databases">
        <title>Complete genome of Alkaliphilus oremlandii OhILAs.</title>
        <authorList>
            <person name="Copeland A."/>
            <person name="Lucas S."/>
            <person name="Lapidus A."/>
            <person name="Barry K."/>
            <person name="Detter J.C."/>
            <person name="Glavina del Rio T."/>
            <person name="Hammon N."/>
            <person name="Israni S."/>
            <person name="Dalin E."/>
            <person name="Tice H."/>
            <person name="Pitluck S."/>
            <person name="Chain P."/>
            <person name="Malfatti S."/>
            <person name="Shin M."/>
            <person name="Vergez L."/>
            <person name="Schmutz J."/>
            <person name="Larimer F."/>
            <person name="Land M."/>
            <person name="Hauser L."/>
            <person name="Kyrpides N."/>
            <person name="Mikhailova N."/>
            <person name="Stolz J.F."/>
            <person name="Dawson A."/>
            <person name="Fisher E."/>
            <person name="Crable B."/>
            <person name="Perera E."/>
            <person name="Lisak J."/>
            <person name="Ranganathan M."/>
            <person name="Basu P."/>
            <person name="Richardson P."/>
        </authorList>
    </citation>
    <scope>NUCLEOTIDE SEQUENCE [LARGE SCALE GENOMIC DNA]</scope>
    <source>
        <strain evidence="2">OhILAs</strain>
    </source>
</reference>
<dbReference type="InterPro" id="IPR035901">
    <property type="entry name" value="GIY-YIG_endonuc_sf"/>
</dbReference>
<evidence type="ECO:0000313" key="1">
    <source>
        <dbReference type="EMBL" id="ABW19225.1"/>
    </source>
</evidence>
<proteinExistence type="predicted"/>
<accession>A8MGK2</accession>
<sequence length="116" mass="14203">MDRKKELKEQYRMMKPEMGIYIVRSHFNNKCFIEATKDLKGTINGSRFKLEAGNHPNRELQKEWREHGKENFTIEILENLEYDKDETKTDYTEDLTLLRMIWEEKLIKEDRELYKK</sequence>